<sequence>MQINKFFVLTVLGLATSVLAQDGKCTAKGECQETKSGDKLFCTSGSCAQKQGQTCRRSGNSANCPK</sequence>
<protein>
    <submittedName>
        <fullName evidence="1">Uncharacterized protein</fullName>
    </submittedName>
</protein>
<evidence type="ECO:0000313" key="1">
    <source>
        <dbReference type="EMBL" id="KAL0941341.1"/>
    </source>
</evidence>
<accession>A0ACC3ZB90</accession>
<dbReference type="Proteomes" id="UP000805649">
    <property type="component" value="Unassembled WGS sequence"/>
</dbReference>
<comment type="caution">
    <text evidence="1">The sequence shown here is derived from an EMBL/GenBank/DDBJ whole genome shotgun (WGS) entry which is preliminary data.</text>
</comment>
<name>A0ACC3ZB90_COLTU</name>
<gene>
    <name evidence="1" type="ORF">CTRU02_204104</name>
</gene>
<keyword evidence="2" id="KW-1185">Reference proteome</keyword>
<proteinExistence type="predicted"/>
<dbReference type="EMBL" id="VUJX02000002">
    <property type="protein sequence ID" value="KAL0941341.1"/>
    <property type="molecule type" value="Genomic_DNA"/>
</dbReference>
<reference evidence="1 2" key="1">
    <citation type="journal article" date="2020" name="Phytopathology">
        <title>Genome Sequence Resources of Colletotrichum truncatum, C. plurivorum, C. musicola, and C. sojae: Four Species Pathogenic to Soybean (Glycine max).</title>
        <authorList>
            <person name="Rogerio F."/>
            <person name="Boufleur T.R."/>
            <person name="Ciampi-Guillardi M."/>
            <person name="Sukno S.A."/>
            <person name="Thon M.R."/>
            <person name="Massola Junior N.S."/>
            <person name="Baroncelli R."/>
        </authorList>
    </citation>
    <scope>NUCLEOTIDE SEQUENCE [LARGE SCALE GENOMIC DNA]</scope>
    <source>
        <strain evidence="1 2">CMES1059</strain>
    </source>
</reference>
<organism evidence="1 2">
    <name type="scientific">Colletotrichum truncatum</name>
    <name type="common">Anthracnose fungus</name>
    <name type="synonym">Colletotrichum capsici</name>
    <dbReference type="NCBI Taxonomy" id="5467"/>
    <lineage>
        <taxon>Eukaryota</taxon>
        <taxon>Fungi</taxon>
        <taxon>Dikarya</taxon>
        <taxon>Ascomycota</taxon>
        <taxon>Pezizomycotina</taxon>
        <taxon>Sordariomycetes</taxon>
        <taxon>Hypocreomycetidae</taxon>
        <taxon>Glomerellales</taxon>
        <taxon>Glomerellaceae</taxon>
        <taxon>Colletotrichum</taxon>
        <taxon>Colletotrichum truncatum species complex</taxon>
    </lineage>
</organism>
<evidence type="ECO:0000313" key="2">
    <source>
        <dbReference type="Proteomes" id="UP000805649"/>
    </source>
</evidence>